<dbReference type="InterPro" id="IPR000073">
    <property type="entry name" value="AB_hydrolase_1"/>
</dbReference>
<evidence type="ECO:0000256" key="3">
    <source>
        <dbReference type="ARBA" id="ARBA00022801"/>
    </source>
</evidence>
<dbReference type="EC" id="3.1.2.22" evidence="2"/>
<dbReference type="GO" id="GO:0102390">
    <property type="term" value="F:mycophenolic acid acyl-glucuronide esterase activity"/>
    <property type="evidence" value="ECO:0007669"/>
    <property type="project" value="UniProtKB-EC"/>
</dbReference>
<dbReference type="GO" id="GO:0004553">
    <property type="term" value="F:hydrolase activity, hydrolyzing O-glycosyl compounds"/>
    <property type="evidence" value="ECO:0007669"/>
    <property type="project" value="TreeGrafter"/>
</dbReference>
<name>A0AAN9A0U2_HALRR</name>
<dbReference type="Pfam" id="PF00561">
    <property type="entry name" value="Abhydrolase_1"/>
    <property type="match status" value="1"/>
</dbReference>
<dbReference type="EC" id="3.1.1.93" evidence="6"/>
<comment type="catalytic activity">
    <reaction evidence="12">
        <text>S-hexadecanoyl-L-cysteinyl-[protein] + H2O = L-cysteinyl-[protein] + hexadecanoate + H(+)</text>
        <dbReference type="Rhea" id="RHEA:19233"/>
        <dbReference type="Rhea" id="RHEA-COMP:10131"/>
        <dbReference type="Rhea" id="RHEA-COMP:11032"/>
        <dbReference type="ChEBI" id="CHEBI:7896"/>
        <dbReference type="ChEBI" id="CHEBI:15377"/>
        <dbReference type="ChEBI" id="CHEBI:15378"/>
        <dbReference type="ChEBI" id="CHEBI:29950"/>
        <dbReference type="ChEBI" id="CHEBI:74151"/>
        <dbReference type="EC" id="3.1.2.22"/>
    </reaction>
    <physiologicalReaction direction="left-to-right" evidence="12">
        <dbReference type="Rhea" id="RHEA:19234"/>
    </physiologicalReaction>
</comment>
<evidence type="ECO:0000256" key="7">
    <source>
        <dbReference type="ARBA" id="ARBA00039314"/>
    </source>
</evidence>
<dbReference type="PRINTS" id="PR00111">
    <property type="entry name" value="ABHYDROLASE"/>
</dbReference>
<dbReference type="AlphaFoldDB" id="A0AAN9A0U2"/>
<dbReference type="PANTHER" id="PTHR16138">
    <property type="entry name" value="MYCOPHENOLIC ACID ACYL-GLUCURONIDE ESTERASE, MITOCHONDRIAL"/>
    <property type="match status" value="1"/>
</dbReference>
<proteinExistence type="predicted"/>
<keyword evidence="4" id="KW-0809">Transit peptide</keyword>
<sequence length="277" mass="31021">MMNNGNSDAPCSLTVTQLLNVTDNKTGDQRSLAYRKLPGTRAPGIIFISGFMATKDDVKPVALEEFASKHRFPFIRYDATGLGESQGPIELKDARLSHWLQDAEEILMNLTDGPQLVIGSSMGGWIASILAKKYPEKFASLLLLAPSINFSAHYINRLKSRARPSRLEILEKGGSFDFNDPKFGTYPLSLVVFEEMIPYEIPLEEESSYPVKCPVRLIHGTKDPYSPYEISLKLLKAFATSDVQLLYLKDVDHYLDTDKTLEIIWDVILKMANGSKL</sequence>
<evidence type="ECO:0000256" key="1">
    <source>
        <dbReference type="ARBA" id="ARBA00004173"/>
    </source>
</evidence>
<organism evidence="15 16">
    <name type="scientific">Halocaridina rubra</name>
    <name type="common">Hawaiian red shrimp</name>
    <dbReference type="NCBI Taxonomy" id="373956"/>
    <lineage>
        <taxon>Eukaryota</taxon>
        <taxon>Metazoa</taxon>
        <taxon>Ecdysozoa</taxon>
        <taxon>Arthropoda</taxon>
        <taxon>Crustacea</taxon>
        <taxon>Multicrustacea</taxon>
        <taxon>Malacostraca</taxon>
        <taxon>Eumalacostraca</taxon>
        <taxon>Eucarida</taxon>
        <taxon>Decapoda</taxon>
        <taxon>Pleocyemata</taxon>
        <taxon>Caridea</taxon>
        <taxon>Atyoidea</taxon>
        <taxon>Atyidae</taxon>
        <taxon>Halocaridina</taxon>
    </lineage>
</organism>
<protein>
    <recommendedName>
        <fullName evidence="7">Palmitoyl-protein thioesterase ABHD10, mitochondrial</fullName>
        <ecNumber evidence="6">3.1.1.93</ecNumber>
        <ecNumber evidence="2">3.1.2.22</ecNumber>
    </recommendedName>
    <alternativeName>
        <fullName evidence="9">Acyl-protein thioesterase ABHD10</fullName>
    </alternativeName>
    <alternativeName>
        <fullName evidence="10">Alpha/beta hydrolase domain-containing protein 10</fullName>
    </alternativeName>
    <alternativeName>
        <fullName evidence="8">Mycophenolic acid acyl-glucuronide esterase, mitochondrial</fullName>
    </alternativeName>
</protein>
<dbReference type="PANTHER" id="PTHR16138:SF7">
    <property type="entry name" value="PALMITOYL-PROTEIN THIOESTERASE ABHD10, MITOCHONDRIAL"/>
    <property type="match status" value="1"/>
</dbReference>
<accession>A0AAN9A0U2</accession>
<comment type="catalytic activity">
    <reaction evidence="13">
        <text>mycophenolic acid O-acyl-beta-D-glucuronide + H2O = mycophenolate + D-glucuronate + H(+)</text>
        <dbReference type="Rhea" id="RHEA:34179"/>
        <dbReference type="ChEBI" id="CHEBI:15377"/>
        <dbReference type="ChEBI" id="CHEBI:15378"/>
        <dbReference type="ChEBI" id="CHEBI:58720"/>
        <dbReference type="ChEBI" id="CHEBI:62932"/>
        <dbReference type="ChEBI" id="CHEBI:66982"/>
        <dbReference type="EC" id="3.1.1.93"/>
    </reaction>
    <physiologicalReaction direction="left-to-right" evidence="13">
        <dbReference type="Rhea" id="RHEA:34180"/>
    </physiologicalReaction>
</comment>
<dbReference type="GO" id="GO:0005739">
    <property type="term" value="C:mitochondrion"/>
    <property type="evidence" value="ECO:0007669"/>
    <property type="project" value="UniProtKB-SubCell"/>
</dbReference>
<keyword evidence="16" id="KW-1185">Reference proteome</keyword>
<evidence type="ECO:0000256" key="10">
    <source>
        <dbReference type="ARBA" id="ARBA00042704"/>
    </source>
</evidence>
<evidence type="ECO:0000256" key="2">
    <source>
        <dbReference type="ARBA" id="ARBA00012423"/>
    </source>
</evidence>
<evidence type="ECO:0000256" key="9">
    <source>
        <dbReference type="ARBA" id="ARBA00042645"/>
    </source>
</evidence>
<comment type="caution">
    <text evidence="15">The sequence shown here is derived from an EMBL/GenBank/DDBJ whole genome shotgun (WGS) entry which is preliminary data.</text>
</comment>
<dbReference type="GO" id="GO:0008474">
    <property type="term" value="F:palmitoyl-(protein) hydrolase activity"/>
    <property type="evidence" value="ECO:0007669"/>
    <property type="project" value="UniProtKB-EC"/>
</dbReference>
<keyword evidence="5" id="KW-0496">Mitochondrion</keyword>
<evidence type="ECO:0000256" key="4">
    <source>
        <dbReference type="ARBA" id="ARBA00022946"/>
    </source>
</evidence>
<comment type="subcellular location">
    <subcellularLocation>
        <location evidence="1">Mitochondrion</location>
    </subcellularLocation>
</comment>
<evidence type="ECO:0000313" key="16">
    <source>
        <dbReference type="Proteomes" id="UP001381693"/>
    </source>
</evidence>
<evidence type="ECO:0000256" key="5">
    <source>
        <dbReference type="ARBA" id="ARBA00023128"/>
    </source>
</evidence>
<reference evidence="15 16" key="1">
    <citation type="submission" date="2023-11" db="EMBL/GenBank/DDBJ databases">
        <title>Halocaridina rubra genome assembly.</title>
        <authorList>
            <person name="Smith C."/>
        </authorList>
    </citation>
    <scope>NUCLEOTIDE SEQUENCE [LARGE SCALE GENOMIC DNA]</scope>
    <source>
        <strain evidence="15">EP-1</strain>
        <tissue evidence="15">Whole</tissue>
    </source>
</reference>
<dbReference type="EMBL" id="JAXCGZ010017416">
    <property type="protein sequence ID" value="KAK7068140.1"/>
    <property type="molecule type" value="Genomic_DNA"/>
</dbReference>
<gene>
    <name evidence="15" type="ORF">SK128_008427</name>
</gene>
<evidence type="ECO:0000256" key="13">
    <source>
        <dbReference type="ARBA" id="ARBA00047972"/>
    </source>
</evidence>
<dbReference type="InterPro" id="IPR052382">
    <property type="entry name" value="ABHD10_acyl-thioesterase"/>
</dbReference>
<dbReference type="InterPro" id="IPR029058">
    <property type="entry name" value="AB_hydrolase_fold"/>
</dbReference>
<evidence type="ECO:0000256" key="12">
    <source>
        <dbReference type="ARBA" id="ARBA00047409"/>
    </source>
</evidence>
<dbReference type="Proteomes" id="UP001381693">
    <property type="component" value="Unassembled WGS sequence"/>
</dbReference>
<dbReference type="SUPFAM" id="SSF53474">
    <property type="entry name" value="alpha/beta-Hydrolases"/>
    <property type="match status" value="1"/>
</dbReference>
<evidence type="ECO:0000256" key="6">
    <source>
        <dbReference type="ARBA" id="ARBA00039132"/>
    </source>
</evidence>
<evidence type="ECO:0000256" key="8">
    <source>
        <dbReference type="ARBA" id="ARBA00041520"/>
    </source>
</evidence>
<keyword evidence="3" id="KW-0378">Hydrolase</keyword>
<comment type="function">
    <text evidence="11">Acts as an acyl-protein thioesterase that hydrolyzes fatty acids from acylated residues in proteins. Regulates the mitochondrial S-depalmitoylation of the nucleophilic active site residue of peroxiredoxin-5/PRDX5, a key antioxidant protein, therefore modulating mitochondrial antioxidant ability. Also catalyzes the deglucuronidation of mycophenolic acid acyl-glucuronide, an active metabolite of the immunosuppressant drug mycophenolate.</text>
</comment>
<dbReference type="Gene3D" id="3.40.50.1820">
    <property type="entry name" value="alpha/beta hydrolase"/>
    <property type="match status" value="1"/>
</dbReference>
<evidence type="ECO:0000256" key="11">
    <source>
        <dbReference type="ARBA" id="ARBA00046047"/>
    </source>
</evidence>
<feature type="domain" description="AB hydrolase-1" evidence="14">
    <location>
        <begin position="45"/>
        <end position="149"/>
    </location>
</feature>
<evidence type="ECO:0000259" key="14">
    <source>
        <dbReference type="Pfam" id="PF00561"/>
    </source>
</evidence>
<evidence type="ECO:0000313" key="15">
    <source>
        <dbReference type="EMBL" id="KAK7068140.1"/>
    </source>
</evidence>